<dbReference type="Proteomes" id="UP000377595">
    <property type="component" value="Unassembled WGS sequence"/>
</dbReference>
<dbReference type="SUPFAM" id="SSF48317">
    <property type="entry name" value="Acid phosphatase/Vanadium-dependent haloperoxidase"/>
    <property type="match status" value="1"/>
</dbReference>
<dbReference type="InterPro" id="IPR036938">
    <property type="entry name" value="PAP2/HPO_sf"/>
</dbReference>
<feature type="transmembrane region" description="Helical" evidence="1">
    <location>
        <begin position="126"/>
        <end position="152"/>
    </location>
</feature>
<reference evidence="2 3" key="1">
    <citation type="submission" date="2019-10" db="EMBL/GenBank/DDBJ databases">
        <title>Whole genome shotgun sequence of Acrocarpospora pleiomorpha NBRC 16267.</title>
        <authorList>
            <person name="Ichikawa N."/>
            <person name="Kimura A."/>
            <person name="Kitahashi Y."/>
            <person name="Komaki H."/>
            <person name="Oguchi A."/>
        </authorList>
    </citation>
    <scope>NUCLEOTIDE SEQUENCE [LARGE SCALE GENOMIC DNA]</scope>
    <source>
        <strain evidence="2 3">NBRC 16267</strain>
    </source>
</reference>
<feature type="transmembrane region" description="Helical" evidence="1">
    <location>
        <begin position="68"/>
        <end position="86"/>
    </location>
</feature>
<keyword evidence="3" id="KW-1185">Reference proteome</keyword>
<accession>A0A5M3XZF5</accession>
<dbReference type="EMBL" id="BLAF01000057">
    <property type="protein sequence ID" value="GES24843.1"/>
    <property type="molecule type" value="Genomic_DNA"/>
</dbReference>
<dbReference type="Gene3D" id="1.20.144.10">
    <property type="entry name" value="Phosphatidic acid phosphatase type 2/haloperoxidase"/>
    <property type="match status" value="1"/>
</dbReference>
<dbReference type="RefSeq" id="WP_155349652.1">
    <property type="nucleotide sequence ID" value="NZ_BAAAHM010000069.1"/>
</dbReference>
<name>A0A5M3XZF5_9ACTN</name>
<evidence type="ECO:0000256" key="1">
    <source>
        <dbReference type="SAM" id="Phobius"/>
    </source>
</evidence>
<protein>
    <submittedName>
        <fullName evidence="2">Uncharacterized protein</fullName>
    </submittedName>
</protein>
<dbReference type="OrthoDB" id="4935320at2"/>
<keyword evidence="1" id="KW-0472">Membrane</keyword>
<feature type="transmembrane region" description="Helical" evidence="1">
    <location>
        <begin position="29"/>
        <end position="48"/>
    </location>
</feature>
<sequence>MTEVFAPAHIVIGLPLVVGAVTGGWGGLGWGALAAGLCGGIPLTVILAGVKSGRFGNKHITDRAQRPWLIGVIVALVVAALALLTVLGSPRIMIACVAVMLATLAVTGPITFWWKISFHTAVAAGSVVMLAWLLPPAPVYAVGAALVMVIAWSRVTLGDHTPAQTAAGVLAGGAATWTILAALA</sequence>
<comment type="caution">
    <text evidence="2">The sequence shown here is derived from an EMBL/GenBank/DDBJ whole genome shotgun (WGS) entry which is preliminary data.</text>
</comment>
<gene>
    <name evidence="2" type="ORF">Aple_077420</name>
</gene>
<evidence type="ECO:0000313" key="3">
    <source>
        <dbReference type="Proteomes" id="UP000377595"/>
    </source>
</evidence>
<keyword evidence="1" id="KW-0812">Transmembrane</keyword>
<proteinExistence type="predicted"/>
<feature type="transmembrane region" description="Helical" evidence="1">
    <location>
        <begin position="164"/>
        <end position="183"/>
    </location>
</feature>
<dbReference type="AlphaFoldDB" id="A0A5M3XZF5"/>
<evidence type="ECO:0000313" key="2">
    <source>
        <dbReference type="EMBL" id="GES24843.1"/>
    </source>
</evidence>
<feature type="transmembrane region" description="Helical" evidence="1">
    <location>
        <begin position="92"/>
        <end position="114"/>
    </location>
</feature>
<keyword evidence="1" id="KW-1133">Transmembrane helix</keyword>
<organism evidence="2 3">
    <name type="scientific">Acrocarpospora pleiomorpha</name>
    <dbReference type="NCBI Taxonomy" id="90975"/>
    <lineage>
        <taxon>Bacteria</taxon>
        <taxon>Bacillati</taxon>
        <taxon>Actinomycetota</taxon>
        <taxon>Actinomycetes</taxon>
        <taxon>Streptosporangiales</taxon>
        <taxon>Streptosporangiaceae</taxon>
        <taxon>Acrocarpospora</taxon>
    </lineage>
</organism>